<keyword evidence="3" id="KW-0418">Kinase</keyword>
<keyword evidence="4" id="KW-1185">Reference proteome</keyword>
<dbReference type="AlphaFoldDB" id="C5C5D5"/>
<evidence type="ECO:0000256" key="1">
    <source>
        <dbReference type="ARBA" id="ARBA00022527"/>
    </source>
</evidence>
<evidence type="ECO:0000313" key="3">
    <source>
        <dbReference type="EMBL" id="ACQ82275.1"/>
    </source>
</evidence>
<dbReference type="EMBL" id="CP001618">
    <property type="protein sequence ID" value="ACQ82275.1"/>
    <property type="molecule type" value="Genomic_DNA"/>
</dbReference>
<organism evidence="3 4">
    <name type="scientific">Beutenbergia cavernae (strain ATCC BAA-8 / DSM 12333 / CCUG 43141 / JCM 11478 / NBRC 16432 / NCIMB 13614 / HKI 0122)</name>
    <dbReference type="NCBI Taxonomy" id="471853"/>
    <lineage>
        <taxon>Bacteria</taxon>
        <taxon>Bacillati</taxon>
        <taxon>Actinomycetota</taxon>
        <taxon>Actinomycetes</taxon>
        <taxon>Micrococcales</taxon>
        <taxon>Beutenbergiaceae</taxon>
        <taxon>Beutenbergia</taxon>
    </lineage>
</organism>
<dbReference type="RefSeq" id="WP_015884512.1">
    <property type="nucleotide sequence ID" value="NC_012669.1"/>
</dbReference>
<dbReference type="PANTHER" id="PTHR35526">
    <property type="entry name" value="ANTI-SIGMA-F FACTOR RSBW-RELATED"/>
    <property type="match status" value="1"/>
</dbReference>
<evidence type="ECO:0000259" key="2">
    <source>
        <dbReference type="Pfam" id="PF13581"/>
    </source>
</evidence>
<keyword evidence="1 3" id="KW-0723">Serine/threonine-protein kinase</keyword>
<protein>
    <submittedName>
        <fullName evidence="3">Putative anti-sigma regulatory factor, serine/threonine protein kinase</fullName>
    </submittedName>
</protein>
<feature type="domain" description="Histidine kinase/HSP90-like ATPase" evidence="2">
    <location>
        <begin position="7"/>
        <end position="105"/>
    </location>
</feature>
<dbReference type="KEGG" id="bcv:Bcav_4034"/>
<dbReference type="Pfam" id="PF13581">
    <property type="entry name" value="HATPase_c_2"/>
    <property type="match status" value="1"/>
</dbReference>
<dbReference type="SUPFAM" id="SSF55874">
    <property type="entry name" value="ATPase domain of HSP90 chaperone/DNA topoisomerase II/histidine kinase"/>
    <property type="match status" value="1"/>
</dbReference>
<reference evidence="3 4" key="1">
    <citation type="journal article" date="2009" name="Stand. Genomic Sci.">
        <title>Complete genome sequence of Beutenbergia cavernae type strain (HKI 0122).</title>
        <authorList>
            <person name="Land M."/>
            <person name="Pukall R."/>
            <person name="Abt B."/>
            <person name="Goker M."/>
            <person name="Rohde M."/>
            <person name="Glavina Del Rio T."/>
            <person name="Tice H."/>
            <person name="Copeland A."/>
            <person name="Cheng J.F."/>
            <person name="Lucas S."/>
            <person name="Chen F."/>
            <person name="Nolan M."/>
            <person name="Bruce D."/>
            <person name="Goodwin L."/>
            <person name="Pitluck S."/>
            <person name="Ivanova N."/>
            <person name="Mavromatis K."/>
            <person name="Ovchinnikova G."/>
            <person name="Pati A."/>
            <person name="Chen A."/>
            <person name="Palaniappan K."/>
            <person name="Hauser L."/>
            <person name="Chang Y.J."/>
            <person name="Jefferies C.C."/>
            <person name="Saunders E."/>
            <person name="Brettin T."/>
            <person name="Detter J.C."/>
            <person name="Han C."/>
            <person name="Chain P."/>
            <person name="Bristow J."/>
            <person name="Eisen J.A."/>
            <person name="Markowitz V."/>
            <person name="Hugenholtz P."/>
            <person name="Kyrpides N.C."/>
            <person name="Klenk H.P."/>
            <person name="Lapidus A."/>
        </authorList>
    </citation>
    <scope>NUCLEOTIDE SEQUENCE [LARGE SCALE GENOMIC DNA]</scope>
    <source>
        <strain evidence="4">ATCC BAA-8 / DSM 12333 / NBRC 16432</strain>
    </source>
</reference>
<dbReference type="InterPro" id="IPR003594">
    <property type="entry name" value="HATPase_dom"/>
</dbReference>
<dbReference type="Proteomes" id="UP000007962">
    <property type="component" value="Chromosome"/>
</dbReference>
<dbReference type="InterPro" id="IPR050267">
    <property type="entry name" value="Anti-sigma-factor_SerPK"/>
</dbReference>
<sequence>MHEERDIESEPAAIAPARHWAEDHFAGAGLAERDRDLLVLLVSEVVTNAVLHAQPPVHLTIDITAERTRVEVTDGARVVPILRNPGPDEFNGRGIALVDAIATTWGTIMHPDGAKTVWFELRQPAPAVA</sequence>
<keyword evidence="3" id="KW-0808">Transferase</keyword>
<dbReference type="HOGENOM" id="CLU_090336_4_4_11"/>
<dbReference type="eggNOG" id="COG2172">
    <property type="taxonomic scope" value="Bacteria"/>
</dbReference>
<proteinExistence type="predicted"/>
<dbReference type="STRING" id="471853.Bcav_4034"/>
<name>C5C5D5_BEUC1</name>
<dbReference type="PANTHER" id="PTHR35526:SF3">
    <property type="entry name" value="ANTI-SIGMA-F FACTOR RSBW"/>
    <property type="match status" value="1"/>
</dbReference>
<gene>
    <name evidence="3" type="ordered locus">Bcav_4034</name>
</gene>
<dbReference type="Gene3D" id="3.30.565.10">
    <property type="entry name" value="Histidine kinase-like ATPase, C-terminal domain"/>
    <property type="match status" value="1"/>
</dbReference>
<evidence type="ECO:0000313" key="4">
    <source>
        <dbReference type="Proteomes" id="UP000007962"/>
    </source>
</evidence>
<dbReference type="InterPro" id="IPR036890">
    <property type="entry name" value="HATPase_C_sf"/>
</dbReference>
<dbReference type="OrthoDB" id="4828148at2"/>
<accession>C5C5D5</accession>
<dbReference type="CDD" id="cd16936">
    <property type="entry name" value="HATPase_RsbW-like"/>
    <property type="match status" value="1"/>
</dbReference>
<dbReference type="GO" id="GO:0004674">
    <property type="term" value="F:protein serine/threonine kinase activity"/>
    <property type="evidence" value="ECO:0007669"/>
    <property type="project" value="UniProtKB-KW"/>
</dbReference>